<evidence type="ECO:0000313" key="7">
    <source>
        <dbReference type="EMBL" id="KAG1359466.1"/>
    </source>
</evidence>
<dbReference type="SUPFAM" id="SSF51419">
    <property type="entry name" value="PLP-binding barrel"/>
    <property type="match status" value="1"/>
</dbReference>
<dbReference type="EMBL" id="CM017879">
    <property type="protein sequence ID" value="KAG1359466.1"/>
    <property type="molecule type" value="Genomic_DNA"/>
</dbReference>
<dbReference type="EMBL" id="CM017879">
    <property type="protein sequence ID" value="KAG1359465.1"/>
    <property type="molecule type" value="Genomic_DNA"/>
</dbReference>
<dbReference type="GO" id="GO:0004586">
    <property type="term" value="F:ornithine decarboxylase activity"/>
    <property type="evidence" value="ECO:0007669"/>
    <property type="project" value="TreeGrafter"/>
</dbReference>
<evidence type="ECO:0000313" key="6">
    <source>
        <dbReference type="EMBL" id="KAG1359465.1"/>
    </source>
</evidence>
<name>A0A8K0IIR4_COCNU</name>
<dbReference type="GO" id="GO:0005737">
    <property type="term" value="C:cytoplasm"/>
    <property type="evidence" value="ECO:0007669"/>
    <property type="project" value="TreeGrafter"/>
</dbReference>
<organism evidence="6 8">
    <name type="scientific">Cocos nucifera</name>
    <name type="common">Coconut palm</name>
    <dbReference type="NCBI Taxonomy" id="13894"/>
    <lineage>
        <taxon>Eukaryota</taxon>
        <taxon>Viridiplantae</taxon>
        <taxon>Streptophyta</taxon>
        <taxon>Embryophyta</taxon>
        <taxon>Tracheophyta</taxon>
        <taxon>Spermatophyta</taxon>
        <taxon>Magnoliopsida</taxon>
        <taxon>Liliopsida</taxon>
        <taxon>Arecaceae</taxon>
        <taxon>Arecoideae</taxon>
        <taxon>Cocoseae</taxon>
        <taxon>Attaleinae</taxon>
        <taxon>Cocos</taxon>
    </lineage>
</organism>
<dbReference type="InterPro" id="IPR029066">
    <property type="entry name" value="PLP-binding_barrel"/>
</dbReference>
<dbReference type="OrthoDB" id="5034579at2759"/>
<dbReference type="PANTHER" id="PTHR11482:SF6">
    <property type="entry name" value="ORNITHINE DECARBOXYLASE 1-RELATED"/>
    <property type="match status" value="1"/>
</dbReference>
<feature type="domain" description="Orn/DAP/Arg decarboxylase 2 N-terminal" evidence="5">
    <location>
        <begin position="53"/>
        <end position="141"/>
    </location>
</feature>
<protein>
    <submittedName>
        <fullName evidence="6">Putative Ornithine decarboxylase</fullName>
    </submittedName>
</protein>
<keyword evidence="8" id="KW-1185">Reference proteome</keyword>
<evidence type="ECO:0000313" key="8">
    <source>
        <dbReference type="Proteomes" id="UP000797356"/>
    </source>
</evidence>
<dbReference type="Pfam" id="PF02784">
    <property type="entry name" value="Orn_Arg_deC_N"/>
    <property type="match status" value="1"/>
</dbReference>
<dbReference type="AlphaFoldDB" id="A0A8K0IIR4"/>
<sequence length="141" mass="15314">MARGSSIKAVLHAPGVNWKKVSSLRRDSKVEPPHSVYHHHAVKDPFYILDLGVVVELSKRWTQRLEKVQHLCAVKCNPGPACLGPMAALGSGFNCASHGEIEAVLALGISPDRITYAYPYKAKSHIKYGANVGVILTTIDS</sequence>
<evidence type="ECO:0000259" key="5">
    <source>
        <dbReference type="Pfam" id="PF02784"/>
    </source>
</evidence>
<reference evidence="6" key="1">
    <citation type="journal article" date="2017" name="Gigascience">
        <title>The genome draft of coconut (Cocos nucifera).</title>
        <authorList>
            <person name="Xiao Y."/>
            <person name="Xu P."/>
            <person name="Fan H."/>
            <person name="Baudouin L."/>
            <person name="Xia W."/>
            <person name="Bocs S."/>
            <person name="Xu J."/>
            <person name="Li Q."/>
            <person name="Guo A."/>
            <person name="Zhou L."/>
            <person name="Li J."/>
            <person name="Wu Y."/>
            <person name="Ma Z."/>
            <person name="Armero A."/>
            <person name="Issali A.E."/>
            <person name="Liu N."/>
            <person name="Peng M."/>
            <person name="Yang Y."/>
        </authorList>
    </citation>
    <scope>NUCLEOTIDE SEQUENCE</scope>
    <source>
        <tissue evidence="6">Spear leaf of Hainan Tall coconut</tissue>
    </source>
</reference>
<dbReference type="InterPro" id="IPR002433">
    <property type="entry name" value="Orn_de-COase"/>
</dbReference>
<evidence type="ECO:0000256" key="4">
    <source>
        <dbReference type="ARBA" id="ARBA00023239"/>
    </source>
</evidence>
<dbReference type="InterPro" id="IPR000183">
    <property type="entry name" value="Orn/DAP/Arg_de-COase"/>
</dbReference>
<reference evidence="6" key="2">
    <citation type="submission" date="2019-07" db="EMBL/GenBank/DDBJ databases">
        <authorList>
            <person name="Yang Y."/>
            <person name="Bocs S."/>
            <person name="Baudouin L."/>
        </authorList>
    </citation>
    <scope>NUCLEOTIDE SEQUENCE</scope>
    <source>
        <tissue evidence="6">Spear leaf of Hainan Tall coconut</tissue>
    </source>
</reference>
<dbReference type="UniPathway" id="UPA00535">
    <property type="reaction ID" value="UER00288"/>
</dbReference>
<comment type="caution">
    <text evidence="6">The sequence shown here is derived from an EMBL/GenBank/DDBJ whole genome shotgun (WGS) entry which is preliminary data.</text>
</comment>
<dbReference type="PRINTS" id="PR01182">
    <property type="entry name" value="ORNDCRBXLASE"/>
</dbReference>
<accession>A0A8K0IIR4</accession>
<dbReference type="Proteomes" id="UP000797356">
    <property type="component" value="Chromosome 8"/>
</dbReference>
<dbReference type="InterPro" id="IPR022644">
    <property type="entry name" value="De-COase2_N"/>
</dbReference>
<dbReference type="PANTHER" id="PTHR11482">
    <property type="entry name" value="ARGININE/DIAMINOPIMELATE/ORNITHINE DECARBOXYLASE"/>
    <property type="match status" value="1"/>
</dbReference>
<comment type="cofactor">
    <cofactor evidence="1">
        <name>pyridoxal 5'-phosphate</name>
        <dbReference type="ChEBI" id="CHEBI:597326"/>
    </cofactor>
</comment>
<dbReference type="GO" id="GO:0033387">
    <property type="term" value="P:putrescine biosynthetic process from arginine, via ornithine"/>
    <property type="evidence" value="ECO:0007669"/>
    <property type="project" value="UniProtKB-UniPathway"/>
</dbReference>
<comment type="similarity">
    <text evidence="2">Belongs to the Orn/Lys/Arg decarboxylase class-II family.</text>
</comment>
<keyword evidence="4" id="KW-0456">Lyase</keyword>
<keyword evidence="3" id="KW-0663">Pyridoxal phosphate</keyword>
<proteinExistence type="inferred from homology"/>
<evidence type="ECO:0000256" key="3">
    <source>
        <dbReference type="ARBA" id="ARBA00022898"/>
    </source>
</evidence>
<evidence type="ECO:0000256" key="1">
    <source>
        <dbReference type="ARBA" id="ARBA00001933"/>
    </source>
</evidence>
<dbReference type="PRINTS" id="PR01179">
    <property type="entry name" value="ODADCRBXLASE"/>
</dbReference>
<dbReference type="Gene3D" id="3.20.20.10">
    <property type="entry name" value="Alanine racemase"/>
    <property type="match status" value="1"/>
</dbReference>
<gene>
    <name evidence="6" type="ORF">COCNU_08G009110</name>
    <name evidence="7" type="ORF">COCNU_08G009120</name>
</gene>
<evidence type="ECO:0000256" key="2">
    <source>
        <dbReference type="ARBA" id="ARBA00008872"/>
    </source>
</evidence>